<dbReference type="Proteomes" id="UP000604046">
    <property type="component" value="Unassembled WGS sequence"/>
</dbReference>
<comment type="caution">
    <text evidence="2">The sequence shown here is derived from an EMBL/GenBank/DDBJ whole genome shotgun (WGS) entry which is preliminary data.</text>
</comment>
<dbReference type="AlphaFoldDB" id="A0A812JF32"/>
<dbReference type="PROSITE" id="PS51257">
    <property type="entry name" value="PROKAR_LIPOPROTEIN"/>
    <property type="match status" value="1"/>
</dbReference>
<proteinExistence type="predicted"/>
<evidence type="ECO:0000313" key="2">
    <source>
        <dbReference type="EMBL" id="CAE7199352.1"/>
    </source>
</evidence>
<dbReference type="SUPFAM" id="SSF53335">
    <property type="entry name" value="S-adenosyl-L-methionine-dependent methyltransferases"/>
    <property type="match status" value="1"/>
</dbReference>
<dbReference type="OrthoDB" id="408292at2759"/>
<feature type="region of interest" description="Disordered" evidence="1">
    <location>
        <begin position="91"/>
        <end position="112"/>
    </location>
</feature>
<feature type="compositionally biased region" description="Basic and acidic residues" evidence="1">
    <location>
        <begin position="91"/>
        <end position="105"/>
    </location>
</feature>
<name>A0A812JF32_9DINO</name>
<reference evidence="2" key="1">
    <citation type="submission" date="2021-02" db="EMBL/GenBank/DDBJ databases">
        <authorList>
            <person name="Dougan E. K."/>
            <person name="Rhodes N."/>
            <person name="Thang M."/>
            <person name="Chan C."/>
        </authorList>
    </citation>
    <scope>NUCLEOTIDE SEQUENCE</scope>
</reference>
<organism evidence="2 3">
    <name type="scientific">Symbiodinium natans</name>
    <dbReference type="NCBI Taxonomy" id="878477"/>
    <lineage>
        <taxon>Eukaryota</taxon>
        <taxon>Sar</taxon>
        <taxon>Alveolata</taxon>
        <taxon>Dinophyceae</taxon>
        <taxon>Suessiales</taxon>
        <taxon>Symbiodiniaceae</taxon>
        <taxon>Symbiodinium</taxon>
    </lineage>
</organism>
<gene>
    <name evidence="2" type="ORF">SNAT2548_LOCUS5835</name>
</gene>
<evidence type="ECO:0000256" key="1">
    <source>
        <dbReference type="SAM" id="MobiDB-lite"/>
    </source>
</evidence>
<dbReference type="EMBL" id="CAJNDS010000380">
    <property type="protein sequence ID" value="CAE7199352.1"/>
    <property type="molecule type" value="Genomic_DNA"/>
</dbReference>
<keyword evidence="3" id="KW-1185">Reference proteome</keyword>
<protein>
    <recommendedName>
        <fullName evidence="4">Methyltransferase domain-containing protein</fullName>
    </recommendedName>
</protein>
<sequence length="300" mass="33793">MAKPFRILRSPVVLTYGHLAGMLLATVAACVVCHGITRSACQAELPAKPDYVKDPDYTGYRSPWWFVHYKTSKVDERADTFSHYAQFADQRSKEPNWRDPADKKTQAVSGPSSELQNIQPLVDFLLNFIQEHSISSMVEASAGHWPSGWQSKVSWPPIAYTGVDLLQEMVDANQNFLQGNAVGFSSFKTMRADMTLTPLPQADLLLTKDTLQHMPNVDIFRYLIRQQLLTASGERRFKYVIFANVWCTASEYPNHDIPQEEHACQCIDLAAEPFNLPVETVSLPCEPPCNTGRVQVLKMI</sequence>
<evidence type="ECO:0008006" key="4">
    <source>
        <dbReference type="Google" id="ProtNLM"/>
    </source>
</evidence>
<evidence type="ECO:0000313" key="3">
    <source>
        <dbReference type="Proteomes" id="UP000604046"/>
    </source>
</evidence>
<dbReference type="InterPro" id="IPR029063">
    <property type="entry name" value="SAM-dependent_MTases_sf"/>
</dbReference>
<accession>A0A812JF32</accession>